<keyword evidence="4" id="KW-1185">Reference proteome</keyword>
<dbReference type="PANTHER" id="PTHR15696:SF0">
    <property type="entry name" value="TELOMERASE-BINDING PROTEIN EST1A"/>
    <property type="match status" value="1"/>
</dbReference>
<dbReference type="PANTHER" id="PTHR15696">
    <property type="entry name" value="SMG-7 SUPPRESSOR WITH MORPHOLOGICAL EFFECT ON GENITALIA PROTEIN 7"/>
    <property type="match status" value="1"/>
</dbReference>
<dbReference type="GO" id="GO:0070034">
    <property type="term" value="F:telomerase RNA binding"/>
    <property type="evidence" value="ECO:0007669"/>
    <property type="project" value="TreeGrafter"/>
</dbReference>
<feature type="domain" description="DNA/RNA-binding" evidence="2">
    <location>
        <begin position="380"/>
        <end position="471"/>
    </location>
</feature>
<dbReference type="AlphaFoldDB" id="A0A1J7JML1"/>
<evidence type="ECO:0000256" key="1">
    <source>
        <dbReference type="SAM" id="MobiDB-lite"/>
    </source>
</evidence>
<dbReference type="OrthoDB" id="2017974at2759"/>
<dbReference type="FunFam" id="1.25.40.10:FF:000202">
    <property type="entry name" value="Unplaced genomic scaffold supercont1.7, whole genome shotgun sequence"/>
    <property type="match status" value="1"/>
</dbReference>
<accession>A0A1J7JML1</accession>
<dbReference type="InterPro" id="IPR018834">
    <property type="entry name" value="DNA/RNA-bd_Est1-type"/>
</dbReference>
<feature type="region of interest" description="Disordered" evidence="1">
    <location>
        <begin position="170"/>
        <end position="204"/>
    </location>
</feature>
<evidence type="ECO:0000259" key="2">
    <source>
        <dbReference type="Pfam" id="PF10373"/>
    </source>
</evidence>
<name>A0A1J7JML1_9PEZI</name>
<evidence type="ECO:0000313" key="3">
    <source>
        <dbReference type="EMBL" id="OIW31112.1"/>
    </source>
</evidence>
<proteinExistence type="predicted"/>
<dbReference type="SUPFAM" id="SSF48452">
    <property type="entry name" value="TPR-like"/>
    <property type="match status" value="1"/>
</dbReference>
<feature type="region of interest" description="Disordered" evidence="1">
    <location>
        <begin position="54"/>
        <end position="158"/>
    </location>
</feature>
<dbReference type="InParanoid" id="A0A1J7JML1"/>
<evidence type="ECO:0000313" key="4">
    <source>
        <dbReference type="Proteomes" id="UP000182658"/>
    </source>
</evidence>
<reference evidence="3 4" key="1">
    <citation type="submission" date="2016-10" db="EMBL/GenBank/DDBJ databases">
        <title>Draft genome sequence of Coniochaeta ligniaria NRRL30616, a lignocellulolytic fungus for bioabatement of inhibitors in plant biomass hydrolysates.</title>
        <authorList>
            <consortium name="DOE Joint Genome Institute"/>
            <person name="Jimenez D.J."/>
            <person name="Hector R.E."/>
            <person name="Riley R."/>
            <person name="Sun H."/>
            <person name="Grigoriev I.V."/>
            <person name="Van Elsas J.D."/>
            <person name="Nichols N.N."/>
        </authorList>
    </citation>
    <scope>NUCLEOTIDE SEQUENCE [LARGE SCALE GENOMIC DNA]</scope>
    <source>
        <strain evidence="3 4">NRRL 30616</strain>
    </source>
</reference>
<dbReference type="InterPro" id="IPR045153">
    <property type="entry name" value="Est1/Ebs1-like"/>
</dbReference>
<dbReference type="GO" id="GO:0005697">
    <property type="term" value="C:telomerase holoenzyme complex"/>
    <property type="evidence" value="ECO:0007669"/>
    <property type="project" value="TreeGrafter"/>
</dbReference>
<dbReference type="Pfam" id="PF10373">
    <property type="entry name" value="EST1_DNA_bind"/>
    <property type="match status" value="1"/>
</dbReference>
<dbReference type="STRING" id="1408157.A0A1J7JML1"/>
<dbReference type="EMBL" id="KV875096">
    <property type="protein sequence ID" value="OIW31112.1"/>
    <property type="molecule type" value="Genomic_DNA"/>
</dbReference>
<dbReference type="GO" id="GO:0042162">
    <property type="term" value="F:telomeric DNA binding"/>
    <property type="evidence" value="ECO:0007669"/>
    <property type="project" value="TreeGrafter"/>
</dbReference>
<organism evidence="3 4">
    <name type="scientific">Coniochaeta ligniaria NRRL 30616</name>
    <dbReference type="NCBI Taxonomy" id="1408157"/>
    <lineage>
        <taxon>Eukaryota</taxon>
        <taxon>Fungi</taxon>
        <taxon>Dikarya</taxon>
        <taxon>Ascomycota</taxon>
        <taxon>Pezizomycotina</taxon>
        <taxon>Sordariomycetes</taxon>
        <taxon>Sordariomycetidae</taxon>
        <taxon>Coniochaetales</taxon>
        <taxon>Coniochaetaceae</taxon>
        <taxon>Coniochaeta</taxon>
    </lineage>
</organism>
<feature type="region of interest" description="Disordered" evidence="1">
    <location>
        <begin position="731"/>
        <end position="754"/>
    </location>
</feature>
<dbReference type="GO" id="GO:0000184">
    <property type="term" value="P:nuclear-transcribed mRNA catabolic process, nonsense-mediated decay"/>
    <property type="evidence" value="ECO:0007669"/>
    <property type="project" value="TreeGrafter"/>
</dbReference>
<feature type="compositionally biased region" description="Basic and acidic residues" evidence="1">
    <location>
        <begin position="54"/>
        <end position="86"/>
    </location>
</feature>
<protein>
    <recommendedName>
        <fullName evidence="2">DNA/RNA-binding domain-containing protein</fullName>
    </recommendedName>
</protein>
<dbReference type="InterPro" id="IPR011990">
    <property type="entry name" value="TPR-like_helical_dom_sf"/>
</dbReference>
<sequence length="754" mass="85224">MADFVQSFNSYLRKNSRKPRTPQAVKCPLCGLDIPDATEPIYARHVRGDHAEILAEFTPNEKTENHKKEGKDDKDRRSGTDVKIRDSVSTPRGGRESVKSPASSLKREGSRSLSPPKRSKARPTPASTPSVPPDVDTVKRPPAQGTLWTPDTEPQRLRLPDRANIAVAHRARVPNQPPRNHPPHGGGGGSAQSAYGPPGEDTTSVLIKQPETRPISQEQLVAEVKGIYAGLIMVETKCIEVDNAQNAQTDNNNKLNHEQWQALIALHRTLLHEHHDFFLASQHPSAAPALRRLATKYAMPARMWRHGIHSFLELLRHRLPASLEHMLTFIYLAYSMMALLYETVPAFEDTWIECLGDLGRYRMAIEDDDIRHREVWTAVSRNWYSKASDKAPTTGRLYHHLAILARPNGFQQLFYYTKSLCVAIQFDSARESIMTLLDPVMALSPHHIARLVPTELEFVRCHGILFSKKFPEKYEASADEFINTLDNFIARNTRRFLEQGYWMGIATCCSIASYGDEKGPIFNAIRNPPTEPAIDQPMADSGMPEEVPTKQLIDAIALANRTHNVILRRFGDTNILPYLHTVMVFMHHLTFLPGAISLVGQDYPWKLTSLMLNTFLDKYTTYARIEGGSFPGPERGENHRPLPEDYAMRGLLWTDRYFPQDWFTYELQDDDEKYMELASFYEERKERLLYIGCQIAAQGGKWLRYDSETHRFSVAPEFDIELEGLSTTQASASVSDLGELPDAAPSEPFSPATP</sequence>
<gene>
    <name evidence="3" type="ORF">CONLIGDRAFT_573632</name>
</gene>
<dbReference type="Proteomes" id="UP000182658">
    <property type="component" value="Unassembled WGS sequence"/>
</dbReference>
<dbReference type="Gene3D" id="1.25.40.10">
    <property type="entry name" value="Tetratricopeptide repeat domain"/>
    <property type="match status" value="1"/>
</dbReference>